<name>A0ABD1E073_HYPHA</name>
<dbReference type="EMBL" id="JBDJPC010000005">
    <property type="protein sequence ID" value="KAL1502841.1"/>
    <property type="molecule type" value="Genomic_DNA"/>
</dbReference>
<evidence type="ECO:0000256" key="2">
    <source>
        <dbReference type="ARBA" id="ARBA00022771"/>
    </source>
</evidence>
<organism evidence="7 9">
    <name type="scientific">Hypothenemus hampei</name>
    <name type="common">Coffee berry borer</name>
    <dbReference type="NCBI Taxonomy" id="57062"/>
    <lineage>
        <taxon>Eukaryota</taxon>
        <taxon>Metazoa</taxon>
        <taxon>Ecdysozoa</taxon>
        <taxon>Arthropoda</taxon>
        <taxon>Hexapoda</taxon>
        <taxon>Insecta</taxon>
        <taxon>Pterygota</taxon>
        <taxon>Neoptera</taxon>
        <taxon>Endopterygota</taxon>
        <taxon>Coleoptera</taxon>
        <taxon>Polyphaga</taxon>
        <taxon>Cucujiformia</taxon>
        <taxon>Curculionidae</taxon>
        <taxon>Scolytinae</taxon>
        <taxon>Hypothenemus</taxon>
    </lineage>
</organism>
<gene>
    <name evidence="8" type="ORF">ABEB36_007925</name>
    <name evidence="7" type="ORF">ABEB36_015360</name>
</gene>
<dbReference type="EMBL" id="JBDJPC010000016">
    <property type="protein sequence ID" value="KAL1487980.1"/>
    <property type="molecule type" value="Genomic_DNA"/>
</dbReference>
<dbReference type="SMART" id="SM00980">
    <property type="entry name" value="THAP"/>
    <property type="match status" value="1"/>
</dbReference>
<evidence type="ECO:0000256" key="5">
    <source>
        <dbReference type="PROSITE-ProRule" id="PRU00309"/>
    </source>
</evidence>
<keyword evidence="4 5" id="KW-0238">DNA-binding</keyword>
<reference evidence="7 9" key="1">
    <citation type="submission" date="2024-05" db="EMBL/GenBank/DDBJ databases">
        <title>Genetic variation in Jamaican populations of the coffee berry borer (Hypothenemus hampei).</title>
        <authorList>
            <person name="Errbii M."/>
            <person name="Myrie A."/>
        </authorList>
    </citation>
    <scope>NUCLEOTIDE SEQUENCE [LARGE SCALE GENOMIC DNA]</scope>
    <source>
        <strain evidence="7">JA-Hopewell-2020-01-JO</strain>
        <tissue evidence="7">Whole body</tissue>
    </source>
</reference>
<dbReference type="GO" id="GO:0003677">
    <property type="term" value="F:DNA binding"/>
    <property type="evidence" value="ECO:0007669"/>
    <property type="project" value="UniProtKB-UniRule"/>
</dbReference>
<evidence type="ECO:0000256" key="4">
    <source>
        <dbReference type="ARBA" id="ARBA00023125"/>
    </source>
</evidence>
<dbReference type="InterPro" id="IPR006612">
    <property type="entry name" value="THAP_Znf"/>
</dbReference>
<evidence type="ECO:0000313" key="7">
    <source>
        <dbReference type="EMBL" id="KAL1487980.1"/>
    </source>
</evidence>
<accession>A0ABD1E073</accession>
<dbReference type="GO" id="GO:0008270">
    <property type="term" value="F:zinc ion binding"/>
    <property type="evidence" value="ECO:0007669"/>
    <property type="project" value="UniProtKB-KW"/>
</dbReference>
<keyword evidence="1" id="KW-0479">Metal-binding</keyword>
<keyword evidence="9" id="KW-1185">Reference proteome</keyword>
<evidence type="ECO:0000313" key="9">
    <source>
        <dbReference type="Proteomes" id="UP001566132"/>
    </source>
</evidence>
<evidence type="ECO:0000313" key="8">
    <source>
        <dbReference type="EMBL" id="KAL1502841.1"/>
    </source>
</evidence>
<dbReference type="Pfam" id="PF05485">
    <property type="entry name" value="THAP"/>
    <property type="match status" value="1"/>
</dbReference>
<dbReference type="Gene3D" id="6.20.210.20">
    <property type="entry name" value="THAP domain"/>
    <property type="match status" value="1"/>
</dbReference>
<dbReference type="AlphaFoldDB" id="A0ABD1E073"/>
<dbReference type="SMART" id="SM00692">
    <property type="entry name" value="DM3"/>
    <property type="match status" value="1"/>
</dbReference>
<proteinExistence type="predicted"/>
<protein>
    <recommendedName>
        <fullName evidence="6">THAP-type domain-containing protein</fullName>
    </recommendedName>
</protein>
<dbReference type="PROSITE" id="PS50950">
    <property type="entry name" value="ZF_THAP"/>
    <property type="match status" value="1"/>
</dbReference>
<evidence type="ECO:0000256" key="1">
    <source>
        <dbReference type="ARBA" id="ARBA00022723"/>
    </source>
</evidence>
<sequence>MGKCIVCGVDESEVPKLHYFPRNREKSQLWQEHLGINIQHDSLRNYRICSKHFSNSAYENLSALLLHKDALPLKFTVEHDKVDVQPETTGISETIVFSNAKEADKVVIPPASTSAFSKRSRIYRNIPDLEISTFSTRKKQLINIIRRKEDQLRKVKKLCKRRGNDLKKLSNLTDSNVVRNLFNNMPSVTAKFMMSQIKSYSAKSARGRRWDFEEKVLALTIFKRSPKCYRLLRSFVALPSKKHYCLCCEKCLSKLASILIYFR</sequence>
<comment type="caution">
    <text evidence="7">The sequence shown here is derived from an EMBL/GenBank/DDBJ whole genome shotgun (WGS) entry which is preliminary data.</text>
</comment>
<evidence type="ECO:0000259" key="6">
    <source>
        <dbReference type="PROSITE" id="PS50950"/>
    </source>
</evidence>
<evidence type="ECO:0000256" key="3">
    <source>
        <dbReference type="ARBA" id="ARBA00022833"/>
    </source>
</evidence>
<keyword evidence="3" id="KW-0862">Zinc</keyword>
<feature type="domain" description="THAP-type" evidence="6">
    <location>
        <begin position="1"/>
        <end position="75"/>
    </location>
</feature>
<dbReference type="Proteomes" id="UP001566132">
    <property type="component" value="Unassembled WGS sequence"/>
</dbReference>
<dbReference type="InterPro" id="IPR038441">
    <property type="entry name" value="THAP_Znf_sf"/>
</dbReference>
<keyword evidence="2 5" id="KW-0863">Zinc-finger</keyword>
<dbReference type="SUPFAM" id="SSF57716">
    <property type="entry name" value="Glucocorticoid receptor-like (DNA-binding domain)"/>
    <property type="match status" value="1"/>
</dbReference>